<name>A0ABV0CSR0_9SPHN</name>
<accession>A0ABV0CSR0</accession>
<dbReference type="EMBL" id="JBDLBR010000001">
    <property type="protein sequence ID" value="MEN7535914.1"/>
    <property type="molecule type" value="Genomic_DNA"/>
</dbReference>
<evidence type="ECO:0000313" key="2">
    <source>
        <dbReference type="Proteomes" id="UP001484535"/>
    </source>
</evidence>
<reference evidence="1 2" key="1">
    <citation type="submission" date="2024-05" db="EMBL/GenBank/DDBJ databases">
        <authorList>
            <person name="Park S."/>
        </authorList>
    </citation>
    <scope>NUCLEOTIDE SEQUENCE [LARGE SCALE GENOMIC DNA]</scope>
    <source>
        <strain evidence="1 2">DGU5</strain>
    </source>
</reference>
<protein>
    <submittedName>
        <fullName evidence="1">Uncharacterized protein</fullName>
    </submittedName>
</protein>
<keyword evidence="2" id="KW-1185">Reference proteome</keyword>
<gene>
    <name evidence="1" type="ORF">ABDJ38_01855</name>
</gene>
<comment type="caution">
    <text evidence="1">The sequence shown here is derived from an EMBL/GenBank/DDBJ whole genome shotgun (WGS) entry which is preliminary data.</text>
</comment>
<sequence>MDSCDVEGLEPLLPEIWISKLETVATSLKDDGLDKAALGRNLRLAFHLCLLAPEPLRIKGLDRTCGACMEALLEARQFDCAAMLLLGTNPELEIQSSEKGANARVRLAAREAVGVAIGATLGQAVLAAIVDCLMMDYALNQEILSYPVAGDRPHRYQSGSHL</sequence>
<evidence type="ECO:0000313" key="1">
    <source>
        <dbReference type="EMBL" id="MEN7535914.1"/>
    </source>
</evidence>
<proteinExistence type="predicted"/>
<organism evidence="1 2">
    <name type="scientific">Aurantiacibacter flavus</name>
    <dbReference type="NCBI Taxonomy" id="3145232"/>
    <lineage>
        <taxon>Bacteria</taxon>
        <taxon>Pseudomonadati</taxon>
        <taxon>Pseudomonadota</taxon>
        <taxon>Alphaproteobacteria</taxon>
        <taxon>Sphingomonadales</taxon>
        <taxon>Erythrobacteraceae</taxon>
        <taxon>Aurantiacibacter</taxon>
    </lineage>
</organism>
<dbReference type="Proteomes" id="UP001484535">
    <property type="component" value="Unassembled WGS sequence"/>
</dbReference>
<dbReference type="RefSeq" id="WP_346783375.1">
    <property type="nucleotide sequence ID" value="NZ_JBDLBR010000001.1"/>
</dbReference>